<feature type="compositionally biased region" description="Basic residues" evidence="1">
    <location>
        <begin position="138"/>
        <end position="150"/>
    </location>
</feature>
<feature type="compositionally biased region" description="Basic and acidic residues" evidence="1">
    <location>
        <begin position="184"/>
        <end position="195"/>
    </location>
</feature>
<gene>
    <name evidence="2" type="ORF">SALB_07368</name>
</gene>
<protein>
    <submittedName>
        <fullName evidence="2">Uncharacterized protein</fullName>
    </submittedName>
</protein>
<evidence type="ECO:0000313" key="2">
    <source>
        <dbReference type="EMBL" id="GCB94568.1"/>
    </source>
</evidence>
<accession>A0A401RAD6</accession>
<reference evidence="2 3" key="1">
    <citation type="journal article" date="2019" name="Microbiol. Resour. Announc.">
        <title>Draft Genome Sequence of the Most Traditional epsilon-Poly-l-Lysine Producer, Streptomyces albulus NBRC14147.</title>
        <authorList>
            <person name="Yamanaka K."/>
            <person name="Hamano Y."/>
        </authorList>
    </citation>
    <scope>NUCLEOTIDE SEQUENCE [LARGE SCALE GENOMIC DNA]</scope>
    <source>
        <strain evidence="2 3">NBRC 14147</strain>
    </source>
</reference>
<evidence type="ECO:0000256" key="1">
    <source>
        <dbReference type="SAM" id="MobiDB-lite"/>
    </source>
</evidence>
<feature type="compositionally biased region" description="Basic and acidic residues" evidence="1">
    <location>
        <begin position="151"/>
        <end position="173"/>
    </location>
</feature>
<dbReference type="AlphaFoldDB" id="A0A401RAD6"/>
<evidence type="ECO:0000313" key="3">
    <source>
        <dbReference type="Proteomes" id="UP000288351"/>
    </source>
</evidence>
<feature type="compositionally biased region" description="Low complexity" evidence="1">
    <location>
        <begin position="227"/>
        <end position="243"/>
    </location>
</feature>
<comment type="caution">
    <text evidence="2">The sequence shown here is derived from an EMBL/GenBank/DDBJ whole genome shotgun (WGS) entry which is preliminary data.</text>
</comment>
<dbReference type="EMBL" id="BHXC01000007">
    <property type="protein sequence ID" value="GCB94568.1"/>
    <property type="molecule type" value="Genomic_DNA"/>
</dbReference>
<organism evidence="2 3">
    <name type="scientific">Streptomyces noursei</name>
    <name type="common">Streptomyces albulus</name>
    <dbReference type="NCBI Taxonomy" id="1971"/>
    <lineage>
        <taxon>Bacteria</taxon>
        <taxon>Bacillati</taxon>
        <taxon>Actinomycetota</taxon>
        <taxon>Actinomycetes</taxon>
        <taxon>Kitasatosporales</taxon>
        <taxon>Streptomycetaceae</taxon>
        <taxon>Streptomyces</taxon>
    </lineage>
</organism>
<sequence length="255" mass="27679">MERGPFLVPCGRRRGASLPEASLTQRQQVRAHLAGGHLTDHPRVHGAVRGRGAHRGMVRGRCGLRGPWPFAVVGRPGVLRMRRSGEPSAVRGRRVRRGPVRFRDGGVRGRFGWPRCGHHLFVRGPFGRRPGRGAFGHGRCRAGPGRRRPGRRDGHAAGDRGQHRGRQDEERRGAHGPTVPAAPRPDKQHAGEPRARGSAGVSGRRAPRRGRGTARGDRGGAGRTRRAAVSAVRGSPASTAGRPRAVRHRAPPRRR</sequence>
<feature type="compositionally biased region" description="Basic residues" evidence="1">
    <location>
        <begin position="244"/>
        <end position="255"/>
    </location>
</feature>
<proteinExistence type="predicted"/>
<name>A0A401RAD6_STRNR</name>
<dbReference type="Proteomes" id="UP000288351">
    <property type="component" value="Unassembled WGS sequence"/>
</dbReference>
<feature type="region of interest" description="Disordered" evidence="1">
    <location>
        <begin position="122"/>
        <end position="255"/>
    </location>
</feature>